<gene>
    <name evidence="2" type="ORF">HGG74_02510</name>
</gene>
<dbReference type="Proteomes" id="UP000544090">
    <property type="component" value="Unassembled WGS sequence"/>
</dbReference>
<dbReference type="Gene3D" id="3.30.420.40">
    <property type="match status" value="2"/>
</dbReference>
<feature type="domain" description="ATPase BadF/BadG/BcrA/BcrD type" evidence="1">
    <location>
        <begin position="6"/>
        <end position="266"/>
    </location>
</feature>
<protein>
    <submittedName>
        <fullName evidence="2">ATPase</fullName>
    </submittedName>
</protein>
<sequence>MTRTILGLDIGGSKTHAIRLEDGLVKAEAVTASANVQNVSREAASAALAEAVRAVGAQTVQEVYAGAGGIDTDDDAAALRALIAPLVPRASIQVVHDSRLVLAAGRARMGIAVIVGTGAVAWGTDARGRQARSGGWGYLLGDEGSGYWLAREAVRHCLGRHDRDLPPDRLSAALLADCGLGRPVELIARFHGIGAGSRSGPDRGYWSARAGVVVAAAEAGDPAARAILDAGTAEIAERILQVARQLDITGPVILGGSLGAKVPLVREGIRQALAPHGITDVAGLDREPVFGVDVLAGLA</sequence>
<dbReference type="EMBL" id="JAAZSQ010000002">
    <property type="protein sequence ID" value="NKX53428.1"/>
    <property type="molecule type" value="Genomic_DNA"/>
</dbReference>
<evidence type="ECO:0000313" key="3">
    <source>
        <dbReference type="Proteomes" id="UP000544090"/>
    </source>
</evidence>
<evidence type="ECO:0000259" key="1">
    <source>
        <dbReference type="Pfam" id="PF01869"/>
    </source>
</evidence>
<reference evidence="2 3" key="1">
    <citation type="submission" date="2020-04" db="EMBL/GenBank/DDBJ databases">
        <title>Arthrobacter sp. nov.</title>
        <authorList>
            <person name="Liu S."/>
        </authorList>
    </citation>
    <scope>NUCLEOTIDE SEQUENCE [LARGE SCALE GENOMIC DNA]</scope>
    <source>
        <strain evidence="2 3">E918</strain>
    </source>
</reference>
<keyword evidence="3" id="KW-1185">Reference proteome</keyword>
<dbReference type="InterPro" id="IPR052519">
    <property type="entry name" value="Euk-type_GlcNAc_Kinase"/>
</dbReference>
<organism evidence="2 3">
    <name type="scientific">Arthrobacter mobilis</name>
    <dbReference type="NCBI Taxonomy" id="2724944"/>
    <lineage>
        <taxon>Bacteria</taxon>
        <taxon>Bacillati</taxon>
        <taxon>Actinomycetota</taxon>
        <taxon>Actinomycetes</taxon>
        <taxon>Micrococcales</taxon>
        <taxon>Micrococcaceae</taxon>
        <taxon>Arthrobacter</taxon>
    </lineage>
</organism>
<name>A0A7X6HAD5_9MICC</name>
<accession>A0A7X6HAD5</accession>
<dbReference type="PANTHER" id="PTHR43190:SF3">
    <property type="entry name" value="N-ACETYL-D-GLUCOSAMINE KINASE"/>
    <property type="match status" value="1"/>
</dbReference>
<dbReference type="SUPFAM" id="SSF53067">
    <property type="entry name" value="Actin-like ATPase domain"/>
    <property type="match status" value="2"/>
</dbReference>
<dbReference type="InterPro" id="IPR043129">
    <property type="entry name" value="ATPase_NBD"/>
</dbReference>
<comment type="caution">
    <text evidence="2">The sequence shown here is derived from an EMBL/GenBank/DDBJ whole genome shotgun (WGS) entry which is preliminary data.</text>
</comment>
<dbReference type="RefSeq" id="WP_168484784.1">
    <property type="nucleotide sequence ID" value="NZ_JAAZSQ010000002.1"/>
</dbReference>
<dbReference type="AlphaFoldDB" id="A0A7X6HAD5"/>
<dbReference type="Pfam" id="PF01869">
    <property type="entry name" value="BcrAD_BadFG"/>
    <property type="match status" value="1"/>
</dbReference>
<proteinExistence type="predicted"/>
<dbReference type="InterPro" id="IPR002731">
    <property type="entry name" value="ATPase_BadF"/>
</dbReference>
<dbReference type="PANTHER" id="PTHR43190">
    <property type="entry name" value="N-ACETYL-D-GLUCOSAMINE KINASE"/>
    <property type="match status" value="1"/>
</dbReference>
<evidence type="ECO:0000313" key="2">
    <source>
        <dbReference type="EMBL" id="NKX53428.1"/>
    </source>
</evidence>